<proteinExistence type="predicted"/>
<dbReference type="Proteomes" id="UP000019402">
    <property type="component" value="Unassembled WGS sequence"/>
</dbReference>
<dbReference type="EMBL" id="BAMD01000001">
    <property type="protein sequence ID" value="GAF01549.1"/>
    <property type="molecule type" value="Genomic_DNA"/>
</dbReference>
<evidence type="ECO:0000313" key="1">
    <source>
        <dbReference type="EMBL" id="GAF01549.1"/>
    </source>
</evidence>
<dbReference type="OrthoDB" id="1090159at2"/>
<comment type="caution">
    <text evidence="1">The sequence shown here is derived from an EMBL/GenBank/DDBJ whole genome shotgun (WGS) entry which is preliminary data.</text>
</comment>
<name>W7YG23_9BACT</name>
<evidence type="ECO:0008006" key="3">
    <source>
        <dbReference type="Google" id="ProtNLM"/>
    </source>
</evidence>
<dbReference type="eggNOG" id="COG3537">
    <property type="taxonomic scope" value="Bacteria"/>
</dbReference>
<accession>W7YG23</accession>
<dbReference type="RefSeq" id="WP_044211805.1">
    <property type="nucleotide sequence ID" value="NZ_BAMD01000001.1"/>
</dbReference>
<evidence type="ECO:0000313" key="2">
    <source>
        <dbReference type="Proteomes" id="UP000019402"/>
    </source>
</evidence>
<organism evidence="1 2">
    <name type="scientific">Saccharicrinis fermentans DSM 9555 = JCM 21142</name>
    <dbReference type="NCBI Taxonomy" id="869213"/>
    <lineage>
        <taxon>Bacteria</taxon>
        <taxon>Pseudomonadati</taxon>
        <taxon>Bacteroidota</taxon>
        <taxon>Bacteroidia</taxon>
        <taxon>Marinilabiliales</taxon>
        <taxon>Marinilabiliaceae</taxon>
        <taxon>Saccharicrinis</taxon>
    </lineage>
</organism>
<gene>
    <name evidence="1" type="ORF">JCM21142_161</name>
</gene>
<dbReference type="AlphaFoldDB" id="W7YG23"/>
<keyword evidence="2" id="KW-1185">Reference proteome</keyword>
<reference evidence="1 2" key="1">
    <citation type="journal article" date="2014" name="Genome Announc.">
        <title>Draft Genome Sequence of Cytophaga fermentans JCM 21142T, a Facultative Anaerobe Isolated from Marine Mud.</title>
        <authorList>
            <person name="Starns D."/>
            <person name="Oshima K."/>
            <person name="Suda W."/>
            <person name="Iino T."/>
            <person name="Yuki M."/>
            <person name="Inoue J."/>
            <person name="Kitamura K."/>
            <person name="Iida T."/>
            <person name="Darby A."/>
            <person name="Hattori M."/>
            <person name="Ohkuma M."/>
        </authorList>
    </citation>
    <scope>NUCLEOTIDE SEQUENCE [LARGE SCALE GENOMIC DNA]</scope>
    <source>
        <strain evidence="1 2">JCM 21142</strain>
    </source>
</reference>
<protein>
    <recommendedName>
        <fullName evidence="3">F5/8 type C domain protein</fullName>
    </recommendedName>
</protein>
<sequence length="111" mass="12703">MVATIDFGQAISIDNVSIGYLSNTAVWIFPPSAMVIRASLDDDKYEIIGSKKWRFSQEELEGPFVKREEFTFKSQKIRYLNIEVSNYGIVPDWHAAAGHKGWMFVDEILIN</sequence>